<evidence type="ECO:0000313" key="10">
    <source>
        <dbReference type="Proteomes" id="UP000594638"/>
    </source>
</evidence>
<evidence type="ECO:0000256" key="2">
    <source>
        <dbReference type="ARBA" id="ARBA00023125"/>
    </source>
</evidence>
<evidence type="ECO:0000259" key="7">
    <source>
        <dbReference type="PROSITE" id="PS50071"/>
    </source>
</evidence>
<dbReference type="PROSITE" id="PS00027">
    <property type="entry name" value="HOMEOBOX_1"/>
    <property type="match status" value="1"/>
</dbReference>
<dbReference type="Gene3D" id="1.10.10.60">
    <property type="entry name" value="Homeodomain-like"/>
    <property type="match status" value="1"/>
</dbReference>
<keyword evidence="10" id="KW-1185">Reference proteome</keyword>
<evidence type="ECO:0000256" key="3">
    <source>
        <dbReference type="ARBA" id="ARBA00023155"/>
    </source>
</evidence>
<gene>
    <name evidence="9" type="ORF">OLEA9_A026909</name>
</gene>
<feature type="DNA-binding region" description="Homeobox; TALE-type" evidence="5">
    <location>
        <begin position="258"/>
        <end position="321"/>
    </location>
</feature>
<reference evidence="9 10" key="1">
    <citation type="submission" date="2019-12" db="EMBL/GenBank/DDBJ databases">
        <authorList>
            <person name="Alioto T."/>
            <person name="Alioto T."/>
            <person name="Gomez Garrido J."/>
        </authorList>
    </citation>
    <scope>NUCLEOTIDE SEQUENCE [LARGE SCALE GENOMIC DNA]</scope>
</reference>
<dbReference type="PROSITE" id="PS50071">
    <property type="entry name" value="HOMEOBOX_2"/>
    <property type="match status" value="1"/>
</dbReference>
<dbReference type="Pfam" id="PF03791">
    <property type="entry name" value="KNOX2"/>
    <property type="match status" value="1"/>
</dbReference>
<dbReference type="Pfam" id="PF03790">
    <property type="entry name" value="KNOX1"/>
    <property type="match status" value="1"/>
</dbReference>
<name>A0A8S0T0Z2_OLEEU</name>
<evidence type="ECO:0000256" key="5">
    <source>
        <dbReference type="PROSITE-ProRule" id="PRU00108"/>
    </source>
</evidence>
<dbReference type="SMART" id="SM01255">
    <property type="entry name" value="KNOX1"/>
    <property type="match status" value="1"/>
</dbReference>
<dbReference type="Pfam" id="PF05920">
    <property type="entry name" value="Homeobox_KN"/>
    <property type="match status" value="1"/>
</dbReference>
<dbReference type="InterPro" id="IPR050224">
    <property type="entry name" value="TALE_homeobox"/>
</dbReference>
<dbReference type="PANTHER" id="PTHR11850">
    <property type="entry name" value="HOMEOBOX PROTEIN TRANSCRIPTION FACTORS"/>
    <property type="match status" value="1"/>
</dbReference>
<dbReference type="EMBL" id="CACTIH010005565">
    <property type="protein sequence ID" value="CAA2997732.1"/>
    <property type="molecule type" value="Genomic_DNA"/>
</dbReference>
<feature type="domain" description="Homeobox" evidence="7">
    <location>
        <begin position="257"/>
        <end position="320"/>
    </location>
</feature>
<dbReference type="SMART" id="SM01256">
    <property type="entry name" value="KNOX2"/>
    <property type="match status" value="1"/>
</dbReference>
<dbReference type="CDD" id="cd00086">
    <property type="entry name" value="homeodomain"/>
    <property type="match status" value="1"/>
</dbReference>
<evidence type="ECO:0000256" key="4">
    <source>
        <dbReference type="ARBA" id="ARBA00023242"/>
    </source>
</evidence>
<sequence>MEVGGSSNTSCSIAFGDNVNALCPTMMMPSMTSHNAESNALYLPLLPTTNNQNLNLHKSPGNSSVMVEEQKNISNNNNITSTGYYFMGPGCSNHSNSNDGEWSIKAKIMAHPHYHRLLTAYVNCQKIGAPPEVVARLEEACSSAAAMGRNGTSYVGEDPALDQFMEAYCEMLIKYEQELSKPFEEAMLSLSRIESQLKAFTLTSNSACPEAMDRNGLSEEEVDGNNSSIDPLAEDRELKGQLLRKYSGYLGGLKQEFMKKRKKGKLPKEARQQLLEWWSRHYKWPYPSESQKLALAESTGLDQKQINNWFINQRKRHWKPSEDMQFVVMDAAAAGHSHYYMENVLGNPFSMDISSSLF</sequence>
<evidence type="ECO:0000256" key="1">
    <source>
        <dbReference type="ARBA" id="ARBA00004123"/>
    </source>
</evidence>
<dbReference type="GO" id="GO:0000981">
    <property type="term" value="F:DNA-binding transcription factor activity, RNA polymerase II-specific"/>
    <property type="evidence" value="ECO:0007669"/>
    <property type="project" value="InterPro"/>
</dbReference>
<evidence type="ECO:0000259" key="8">
    <source>
        <dbReference type="PROSITE" id="PS51213"/>
    </source>
</evidence>
<organism evidence="9 10">
    <name type="scientific">Olea europaea subsp. europaea</name>
    <dbReference type="NCBI Taxonomy" id="158383"/>
    <lineage>
        <taxon>Eukaryota</taxon>
        <taxon>Viridiplantae</taxon>
        <taxon>Streptophyta</taxon>
        <taxon>Embryophyta</taxon>
        <taxon>Tracheophyta</taxon>
        <taxon>Spermatophyta</taxon>
        <taxon>Magnoliopsida</taxon>
        <taxon>eudicotyledons</taxon>
        <taxon>Gunneridae</taxon>
        <taxon>Pentapetalae</taxon>
        <taxon>asterids</taxon>
        <taxon>lamiids</taxon>
        <taxon>Lamiales</taxon>
        <taxon>Oleaceae</taxon>
        <taxon>Oleeae</taxon>
        <taxon>Olea</taxon>
    </lineage>
</organism>
<comment type="similarity">
    <text evidence="6">Belongs to the TALE/KNOX homeobox family.</text>
</comment>
<dbReference type="AlphaFoldDB" id="A0A8S0T0Z2"/>
<dbReference type="Pfam" id="PF03789">
    <property type="entry name" value="ELK"/>
    <property type="match status" value="1"/>
</dbReference>
<evidence type="ECO:0000313" key="9">
    <source>
        <dbReference type="EMBL" id="CAA2997732.1"/>
    </source>
</evidence>
<keyword evidence="2 5" id="KW-0238">DNA-binding</keyword>
<protein>
    <submittedName>
        <fullName evidence="9">Homeobox SBH1-like</fullName>
    </submittedName>
</protein>
<keyword evidence="3 5" id="KW-0371">Homeobox</keyword>
<feature type="domain" description="ELK" evidence="8">
    <location>
        <begin position="237"/>
        <end position="257"/>
    </location>
</feature>
<dbReference type="OrthoDB" id="10056939at2759"/>
<dbReference type="SUPFAM" id="SSF46689">
    <property type="entry name" value="Homeodomain-like"/>
    <property type="match status" value="1"/>
</dbReference>
<proteinExistence type="inferred from homology"/>
<dbReference type="InterPro" id="IPR005539">
    <property type="entry name" value="ELK_dom"/>
</dbReference>
<dbReference type="FunFam" id="1.10.10.60:FF:000076">
    <property type="entry name" value="Homeobox protein knotted-1-like 2"/>
    <property type="match status" value="1"/>
</dbReference>
<dbReference type="Proteomes" id="UP000594638">
    <property type="component" value="Unassembled WGS sequence"/>
</dbReference>
<dbReference type="SMART" id="SM01188">
    <property type="entry name" value="ELK"/>
    <property type="match status" value="1"/>
</dbReference>
<accession>A0A8S0T0Z2</accession>
<dbReference type="InterPro" id="IPR017970">
    <property type="entry name" value="Homeobox_CS"/>
</dbReference>
<evidence type="ECO:0000256" key="6">
    <source>
        <dbReference type="PROSITE-ProRule" id="PRU00559"/>
    </source>
</evidence>
<dbReference type="SMART" id="SM00389">
    <property type="entry name" value="HOX"/>
    <property type="match status" value="1"/>
</dbReference>
<comment type="caution">
    <text evidence="9">The sequence shown here is derived from an EMBL/GenBank/DDBJ whole genome shotgun (WGS) entry which is preliminary data.</text>
</comment>
<dbReference type="Gramene" id="OE9A026909T1">
    <property type="protein sequence ID" value="OE9A026909C1"/>
    <property type="gene ID" value="OE9A026909"/>
</dbReference>
<dbReference type="InterPro" id="IPR005540">
    <property type="entry name" value="KNOX1"/>
</dbReference>
<keyword evidence="4 5" id="KW-0539">Nucleus</keyword>
<dbReference type="InterPro" id="IPR009057">
    <property type="entry name" value="Homeodomain-like_sf"/>
</dbReference>
<dbReference type="GO" id="GO:0003677">
    <property type="term" value="F:DNA binding"/>
    <property type="evidence" value="ECO:0007669"/>
    <property type="project" value="UniProtKB-UniRule"/>
</dbReference>
<comment type="subcellular location">
    <subcellularLocation>
        <location evidence="1 5">Nucleus</location>
    </subcellularLocation>
</comment>
<dbReference type="InterPro" id="IPR001356">
    <property type="entry name" value="HD"/>
</dbReference>
<dbReference type="InterPro" id="IPR005541">
    <property type="entry name" value="KNOX2"/>
</dbReference>
<dbReference type="PROSITE" id="PS51213">
    <property type="entry name" value="ELK"/>
    <property type="match status" value="1"/>
</dbReference>
<dbReference type="GO" id="GO:0005634">
    <property type="term" value="C:nucleus"/>
    <property type="evidence" value="ECO:0007669"/>
    <property type="project" value="UniProtKB-SubCell"/>
</dbReference>
<dbReference type="InterPro" id="IPR008422">
    <property type="entry name" value="KN_HD"/>
</dbReference>